<dbReference type="Proteomes" id="UP001497382">
    <property type="component" value="Unassembled WGS sequence"/>
</dbReference>
<keyword evidence="2 3" id="KW-0539">Nucleus</keyword>
<dbReference type="GO" id="GO:0005634">
    <property type="term" value="C:nucleus"/>
    <property type="evidence" value="ECO:0007669"/>
    <property type="project" value="UniProtKB-SubCell"/>
</dbReference>
<comment type="subcellular location">
    <subcellularLocation>
        <location evidence="1 2 3">Nucleus</location>
    </subcellularLocation>
</comment>
<organism evidence="6 7">
    <name type="scientific">Larinioides sclopetarius</name>
    <dbReference type="NCBI Taxonomy" id="280406"/>
    <lineage>
        <taxon>Eukaryota</taxon>
        <taxon>Metazoa</taxon>
        <taxon>Ecdysozoa</taxon>
        <taxon>Arthropoda</taxon>
        <taxon>Chelicerata</taxon>
        <taxon>Arachnida</taxon>
        <taxon>Araneae</taxon>
        <taxon>Araneomorphae</taxon>
        <taxon>Entelegynae</taxon>
        <taxon>Araneoidea</taxon>
        <taxon>Araneidae</taxon>
        <taxon>Larinioides</taxon>
    </lineage>
</organism>
<dbReference type="SUPFAM" id="SSF46689">
    <property type="entry name" value="Homeodomain-like"/>
    <property type="match status" value="1"/>
</dbReference>
<keyword evidence="2 3" id="KW-0371">Homeobox</keyword>
<dbReference type="Pfam" id="PF00046">
    <property type="entry name" value="Homeodomain"/>
    <property type="match status" value="1"/>
</dbReference>
<evidence type="ECO:0000256" key="3">
    <source>
        <dbReference type="RuleBase" id="RU000682"/>
    </source>
</evidence>
<feature type="compositionally biased region" description="Acidic residues" evidence="4">
    <location>
        <begin position="58"/>
        <end position="71"/>
    </location>
</feature>
<feature type="compositionally biased region" description="Basic and acidic residues" evidence="4">
    <location>
        <begin position="43"/>
        <end position="57"/>
    </location>
</feature>
<accession>A0AAV2AIK4</accession>
<proteinExistence type="predicted"/>
<feature type="DNA-binding region" description="Homeobox" evidence="2">
    <location>
        <begin position="3"/>
        <end position="23"/>
    </location>
</feature>
<comment type="caution">
    <text evidence="6">The sequence shown here is derived from an EMBL/GenBank/DDBJ whole genome shotgun (WGS) entry which is preliminary data.</text>
</comment>
<protein>
    <recommendedName>
        <fullName evidence="5">Homeobox domain-containing protein</fullName>
    </recommendedName>
</protein>
<evidence type="ECO:0000256" key="4">
    <source>
        <dbReference type="SAM" id="MobiDB-lite"/>
    </source>
</evidence>
<keyword evidence="7" id="KW-1185">Reference proteome</keyword>
<evidence type="ECO:0000313" key="6">
    <source>
        <dbReference type="EMBL" id="CAL1283691.1"/>
    </source>
</evidence>
<evidence type="ECO:0000259" key="5">
    <source>
        <dbReference type="PROSITE" id="PS50071"/>
    </source>
</evidence>
<sequence>MIRNIRQVKTWFQNRRMKHKKQLRKINEDSKLGDSQSSGSTRLLDDMRGLVSSREDSLQEPDVDVVGEEDQ</sequence>
<dbReference type="AlphaFoldDB" id="A0AAV2AIK4"/>
<dbReference type="GO" id="GO:0003677">
    <property type="term" value="F:DNA binding"/>
    <property type="evidence" value="ECO:0007669"/>
    <property type="project" value="UniProtKB-UniRule"/>
</dbReference>
<keyword evidence="2 3" id="KW-0238">DNA-binding</keyword>
<dbReference type="PROSITE" id="PS50071">
    <property type="entry name" value="HOMEOBOX_2"/>
    <property type="match status" value="1"/>
</dbReference>
<feature type="domain" description="Homeobox" evidence="5">
    <location>
        <begin position="1"/>
        <end position="22"/>
    </location>
</feature>
<dbReference type="PANTHER" id="PTHR24333:SF8">
    <property type="entry name" value="HOMEOBOX PROTEIN CEH-62"/>
    <property type="match status" value="1"/>
</dbReference>
<evidence type="ECO:0000256" key="2">
    <source>
        <dbReference type="PROSITE-ProRule" id="PRU00108"/>
    </source>
</evidence>
<evidence type="ECO:0000256" key="1">
    <source>
        <dbReference type="ARBA" id="ARBA00004123"/>
    </source>
</evidence>
<name>A0AAV2AIK4_9ARAC</name>
<dbReference type="CDD" id="cd00086">
    <property type="entry name" value="homeodomain"/>
    <property type="match status" value="1"/>
</dbReference>
<feature type="region of interest" description="Disordered" evidence="4">
    <location>
        <begin position="16"/>
        <end position="71"/>
    </location>
</feature>
<dbReference type="InterPro" id="IPR009057">
    <property type="entry name" value="Homeodomain-like_sf"/>
</dbReference>
<gene>
    <name evidence="6" type="ORF">LARSCL_LOCUS12758</name>
</gene>
<dbReference type="EMBL" id="CAXIEN010000170">
    <property type="protein sequence ID" value="CAL1283691.1"/>
    <property type="molecule type" value="Genomic_DNA"/>
</dbReference>
<dbReference type="Gene3D" id="1.10.10.60">
    <property type="entry name" value="Homeodomain-like"/>
    <property type="match status" value="1"/>
</dbReference>
<dbReference type="InterPro" id="IPR001356">
    <property type="entry name" value="HD"/>
</dbReference>
<evidence type="ECO:0000313" key="7">
    <source>
        <dbReference type="Proteomes" id="UP001497382"/>
    </source>
</evidence>
<dbReference type="InterPro" id="IPR050848">
    <property type="entry name" value="Homeobox_TF"/>
</dbReference>
<reference evidence="6 7" key="1">
    <citation type="submission" date="2024-04" db="EMBL/GenBank/DDBJ databases">
        <authorList>
            <person name="Rising A."/>
            <person name="Reimegard J."/>
            <person name="Sonavane S."/>
            <person name="Akerstrom W."/>
            <person name="Nylinder S."/>
            <person name="Hedman E."/>
            <person name="Kallberg Y."/>
        </authorList>
    </citation>
    <scope>NUCLEOTIDE SEQUENCE [LARGE SCALE GENOMIC DNA]</scope>
</reference>
<dbReference type="PANTHER" id="PTHR24333">
    <property type="entry name" value="HOMEO BOX HB9 LIKE A-RELATED"/>
    <property type="match status" value="1"/>
</dbReference>